<dbReference type="GO" id="GO:0016747">
    <property type="term" value="F:acyltransferase activity, transferring groups other than amino-acyl groups"/>
    <property type="evidence" value="ECO:0007669"/>
    <property type="project" value="InterPro"/>
</dbReference>
<dbReference type="SUPFAM" id="SSF55729">
    <property type="entry name" value="Acyl-CoA N-acyltransferases (Nat)"/>
    <property type="match status" value="1"/>
</dbReference>
<proteinExistence type="predicted"/>
<dbReference type="Proteomes" id="UP000050949">
    <property type="component" value="Unassembled WGS sequence"/>
</dbReference>
<dbReference type="eggNOG" id="COG1670">
    <property type="taxonomic scope" value="Bacteria"/>
</dbReference>
<evidence type="ECO:0000313" key="3">
    <source>
        <dbReference type="Proteomes" id="UP000050949"/>
    </source>
</evidence>
<feature type="domain" description="N-acetyltransferase" evidence="1">
    <location>
        <begin position="14"/>
        <end position="152"/>
    </location>
</feature>
<dbReference type="InterPro" id="IPR016181">
    <property type="entry name" value="Acyl_CoA_acyltransferase"/>
</dbReference>
<dbReference type="AlphaFoldDB" id="A0A0R1XIA2"/>
<comment type="caution">
    <text evidence="2">The sequence shown here is derived from an EMBL/GenBank/DDBJ whole genome shotgun (WGS) entry which is preliminary data.</text>
</comment>
<organism evidence="2 3">
    <name type="scientific">Schleiferilactobacillus harbinensis DSM 16991</name>
    <dbReference type="NCBI Taxonomy" id="1122147"/>
    <lineage>
        <taxon>Bacteria</taxon>
        <taxon>Bacillati</taxon>
        <taxon>Bacillota</taxon>
        <taxon>Bacilli</taxon>
        <taxon>Lactobacillales</taxon>
        <taxon>Lactobacillaceae</taxon>
        <taxon>Schleiferilactobacillus</taxon>
    </lineage>
</organism>
<dbReference type="InterPro" id="IPR000182">
    <property type="entry name" value="GNAT_dom"/>
</dbReference>
<dbReference type="PATRIC" id="fig|1122147.4.peg.110"/>
<accession>A0A0R1XIA2</accession>
<dbReference type="EMBL" id="AZFW01000008">
    <property type="protein sequence ID" value="KRM29918.1"/>
    <property type="molecule type" value="Genomic_DNA"/>
</dbReference>
<evidence type="ECO:0000313" key="2">
    <source>
        <dbReference type="EMBL" id="KRM29918.1"/>
    </source>
</evidence>
<dbReference type="Pfam" id="PF13302">
    <property type="entry name" value="Acetyltransf_3"/>
    <property type="match status" value="1"/>
</dbReference>
<dbReference type="RefSeq" id="WP_051225170.1">
    <property type="nucleotide sequence ID" value="NZ_AUEH01000010.1"/>
</dbReference>
<dbReference type="OrthoDB" id="2249426at2"/>
<protein>
    <recommendedName>
        <fullName evidence="1">N-acetyltransferase domain-containing protein</fullName>
    </recommendedName>
</protein>
<name>A0A0R1XIA2_9LACO</name>
<sequence length="184" mass="20202">MEQFEKYHPIMTPRFTFDWLTVSTVKDVFALRHDPAVAAQTNRPADADINQTVDYISHTMVAVMRNRQLTWGITDRSAKQFVGIFSLDPIDEDSGQAGLHLELVPKELTAASVREIIGHMSAFAFAELGLSSLTIWVPAGDTTVQPTLTALGYKPASYTGDGAPDDFDLYQISRAVSITPPGTE</sequence>
<evidence type="ECO:0000259" key="1">
    <source>
        <dbReference type="Pfam" id="PF13302"/>
    </source>
</evidence>
<dbReference type="Gene3D" id="3.40.630.30">
    <property type="match status" value="1"/>
</dbReference>
<gene>
    <name evidence="2" type="ORF">FC91_GL000108</name>
</gene>
<reference evidence="2 3" key="1">
    <citation type="journal article" date="2015" name="Genome Announc.">
        <title>Expanding the biotechnology potential of lactobacilli through comparative genomics of 213 strains and associated genera.</title>
        <authorList>
            <person name="Sun Z."/>
            <person name="Harris H.M."/>
            <person name="McCann A."/>
            <person name="Guo C."/>
            <person name="Argimon S."/>
            <person name="Zhang W."/>
            <person name="Yang X."/>
            <person name="Jeffery I.B."/>
            <person name="Cooney J.C."/>
            <person name="Kagawa T.F."/>
            <person name="Liu W."/>
            <person name="Song Y."/>
            <person name="Salvetti E."/>
            <person name="Wrobel A."/>
            <person name="Rasinkangas P."/>
            <person name="Parkhill J."/>
            <person name="Rea M.C."/>
            <person name="O'Sullivan O."/>
            <person name="Ritari J."/>
            <person name="Douillard F.P."/>
            <person name="Paul Ross R."/>
            <person name="Yang R."/>
            <person name="Briner A.E."/>
            <person name="Felis G.E."/>
            <person name="de Vos W.M."/>
            <person name="Barrangou R."/>
            <person name="Klaenhammer T.R."/>
            <person name="Caufield P.W."/>
            <person name="Cui Y."/>
            <person name="Zhang H."/>
            <person name="O'Toole P.W."/>
        </authorList>
    </citation>
    <scope>NUCLEOTIDE SEQUENCE [LARGE SCALE GENOMIC DNA]</scope>
    <source>
        <strain evidence="2 3">DSM 16991</strain>
    </source>
</reference>